<name>A0A978VEA1_ZIZJJ</name>
<accession>A0A978VEA1</accession>
<evidence type="ECO:0000313" key="2">
    <source>
        <dbReference type="Proteomes" id="UP000813462"/>
    </source>
</evidence>
<gene>
    <name evidence="1" type="ORF">FEM48_Zijuj05G0098800</name>
</gene>
<dbReference type="AlphaFoldDB" id="A0A978VEA1"/>
<comment type="caution">
    <text evidence="1">The sequence shown here is derived from an EMBL/GenBank/DDBJ whole genome shotgun (WGS) entry which is preliminary data.</text>
</comment>
<protein>
    <submittedName>
        <fullName evidence="1">Uncharacterized protein</fullName>
    </submittedName>
</protein>
<dbReference type="Proteomes" id="UP000813462">
    <property type="component" value="Unassembled WGS sequence"/>
</dbReference>
<organism evidence="1 2">
    <name type="scientific">Ziziphus jujuba var. spinosa</name>
    <dbReference type="NCBI Taxonomy" id="714518"/>
    <lineage>
        <taxon>Eukaryota</taxon>
        <taxon>Viridiplantae</taxon>
        <taxon>Streptophyta</taxon>
        <taxon>Embryophyta</taxon>
        <taxon>Tracheophyta</taxon>
        <taxon>Spermatophyta</taxon>
        <taxon>Magnoliopsida</taxon>
        <taxon>eudicotyledons</taxon>
        <taxon>Gunneridae</taxon>
        <taxon>Pentapetalae</taxon>
        <taxon>rosids</taxon>
        <taxon>fabids</taxon>
        <taxon>Rosales</taxon>
        <taxon>Rhamnaceae</taxon>
        <taxon>Paliureae</taxon>
        <taxon>Ziziphus</taxon>
    </lineage>
</organism>
<dbReference type="EMBL" id="JAEACU010000005">
    <property type="protein sequence ID" value="KAH7528690.1"/>
    <property type="molecule type" value="Genomic_DNA"/>
</dbReference>
<proteinExistence type="predicted"/>
<evidence type="ECO:0000313" key="1">
    <source>
        <dbReference type="EMBL" id="KAH7528690.1"/>
    </source>
</evidence>
<reference evidence="1" key="1">
    <citation type="journal article" date="2021" name="Front. Plant Sci.">
        <title>Chromosome-Scale Genome Assembly for Chinese Sour Jujube and Insights Into Its Genome Evolution and Domestication Signature.</title>
        <authorList>
            <person name="Shen L.-Y."/>
            <person name="Luo H."/>
            <person name="Wang X.-L."/>
            <person name="Wang X.-M."/>
            <person name="Qiu X.-J."/>
            <person name="Liu H."/>
            <person name="Zhou S.-S."/>
            <person name="Jia K.-H."/>
            <person name="Nie S."/>
            <person name="Bao Y.-T."/>
            <person name="Zhang R.-G."/>
            <person name="Yun Q.-Z."/>
            <person name="Chai Y.-H."/>
            <person name="Lu J.-Y."/>
            <person name="Li Y."/>
            <person name="Zhao S.-W."/>
            <person name="Mao J.-F."/>
            <person name="Jia S.-G."/>
            <person name="Mao Y.-M."/>
        </authorList>
    </citation>
    <scope>NUCLEOTIDE SEQUENCE</scope>
    <source>
        <strain evidence="1">AT0</strain>
        <tissue evidence="1">Leaf</tissue>
    </source>
</reference>
<sequence>MNKNKEVGLRTYSELQRKDLATIDEVLWYFLLHLPSASWRFCLCLLPQHPYCNRLNYGTGSYSYDLVANS</sequence>